<organism evidence="3 4">
    <name type="scientific">Sphenodon punctatus</name>
    <name type="common">Tuatara</name>
    <name type="synonym">Hatteria punctata</name>
    <dbReference type="NCBI Taxonomy" id="8508"/>
    <lineage>
        <taxon>Eukaryota</taxon>
        <taxon>Metazoa</taxon>
        <taxon>Chordata</taxon>
        <taxon>Craniata</taxon>
        <taxon>Vertebrata</taxon>
        <taxon>Euteleostomi</taxon>
        <taxon>Lepidosauria</taxon>
        <taxon>Sphenodontia</taxon>
        <taxon>Sphenodontidae</taxon>
        <taxon>Sphenodon</taxon>
    </lineage>
</organism>
<evidence type="ECO:0000256" key="1">
    <source>
        <dbReference type="ARBA" id="ARBA00010053"/>
    </source>
</evidence>
<reference evidence="3" key="1">
    <citation type="submission" date="2025-08" db="UniProtKB">
        <authorList>
            <consortium name="Ensembl"/>
        </authorList>
    </citation>
    <scope>IDENTIFICATION</scope>
</reference>
<dbReference type="Proteomes" id="UP000694392">
    <property type="component" value="Unplaced"/>
</dbReference>
<dbReference type="Ensembl" id="ENSSPUT00000026729.1">
    <property type="protein sequence ID" value="ENSSPUP00000025044.1"/>
    <property type="gene ID" value="ENSSPUG00000019192.1"/>
</dbReference>
<dbReference type="PROSITE" id="PS51827">
    <property type="entry name" value="XTBD"/>
    <property type="match status" value="1"/>
</dbReference>
<feature type="domain" description="XRN2-binding (XTBD)" evidence="2">
    <location>
        <begin position="17"/>
        <end position="99"/>
    </location>
</feature>
<sequence>MSVRGLISSPVLTPDLPERFHSYSENEKYWQVRCAFILHNLLMTDDEPACRINQLLMLSMVSASHPFMGCSCNKDLLEKVIEMTEGIEVEDMPQFTTQD</sequence>
<dbReference type="InterPro" id="IPR021859">
    <property type="entry name" value="XTBD"/>
</dbReference>
<dbReference type="Pfam" id="PF11952">
    <property type="entry name" value="XTBD"/>
    <property type="match status" value="1"/>
</dbReference>
<dbReference type="AlphaFoldDB" id="A0A8D0HPF7"/>
<name>A0A8D0HPF7_SPHPU</name>
<evidence type="ECO:0000313" key="3">
    <source>
        <dbReference type="Ensembl" id="ENSSPUP00000025044.1"/>
    </source>
</evidence>
<proteinExistence type="inferred from homology"/>
<comment type="similarity">
    <text evidence="1">Belongs to the CARF family.</text>
</comment>
<protein>
    <recommendedName>
        <fullName evidence="2">XRN2-binding (XTBD) domain-containing protein</fullName>
    </recommendedName>
</protein>
<evidence type="ECO:0000313" key="4">
    <source>
        <dbReference type="Proteomes" id="UP000694392"/>
    </source>
</evidence>
<keyword evidence="4" id="KW-1185">Reference proteome</keyword>
<accession>A0A8D0HPF7</accession>
<dbReference type="GeneTree" id="ENSGT00940000157177"/>
<evidence type="ECO:0000259" key="2">
    <source>
        <dbReference type="PROSITE" id="PS51827"/>
    </source>
</evidence>
<reference evidence="3" key="2">
    <citation type="submission" date="2025-09" db="UniProtKB">
        <authorList>
            <consortium name="Ensembl"/>
        </authorList>
    </citation>
    <scope>IDENTIFICATION</scope>
</reference>
<dbReference type="OMA" id="MEFILCH"/>